<dbReference type="SUPFAM" id="SSF102848">
    <property type="entry name" value="NSFL1 (p97 ATPase) cofactor p47, SEP domain"/>
    <property type="match status" value="1"/>
</dbReference>
<dbReference type="InterPro" id="IPR029071">
    <property type="entry name" value="Ubiquitin-like_domsf"/>
</dbReference>
<dbReference type="GO" id="GO:0043130">
    <property type="term" value="F:ubiquitin binding"/>
    <property type="evidence" value="ECO:0007669"/>
    <property type="project" value="TreeGrafter"/>
</dbReference>
<dbReference type="CDD" id="cd14348">
    <property type="entry name" value="UBA_p47"/>
    <property type="match status" value="1"/>
</dbReference>
<dbReference type="PROSITE" id="PS51399">
    <property type="entry name" value="SEP"/>
    <property type="match status" value="1"/>
</dbReference>
<dbReference type="SUPFAM" id="SSF54236">
    <property type="entry name" value="Ubiquitin-like"/>
    <property type="match status" value="1"/>
</dbReference>
<dbReference type="SMART" id="SM00166">
    <property type="entry name" value="UBX"/>
    <property type="match status" value="1"/>
</dbReference>
<evidence type="ECO:0000259" key="3">
    <source>
        <dbReference type="PROSITE" id="PS51399"/>
    </source>
</evidence>
<dbReference type="GO" id="GO:0000045">
    <property type="term" value="P:autophagosome assembly"/>
    <property type="evidence" value="ECO:0007669"/>
    <property type="project" value="TreeGrafter"/>
</dbReference>
<comment type="caution">
    <text evidence="4">The sequence shown here is derived from an EMBL/GenBank/DDBJ whole genome shotgun (WGS) entry which is preliminary data.</text>
</comment>
<dbReference type="STRING" id="3076.A0A2P6U0F2"/>
<reference evidence="4 5" key="1">
    <citation type="journal article" date="2018" name="Plant J.">
        <title>Genome sequences of Chlorella sorokiniana UTEX 1602 and Micractinium conductrix SAG 241.80: implications to maltose excretion by a green alga.</title>
        <authorList>
            <person name="Arriola M.B."/>
            <person name="Velmurugan N."/>
            <person name="Zhang Y."/>
            <person name="Plunkett M.H."/>
            <person name="Hondzo H."/>
            <person name="Barney B.M."/>
        </authorList>
    </citation>
    <scope>NUCLEOTIDE SEQUENCE [LARGE SCALE GENOMIC DNA]</scope>
    <source>
        <strain evidence="5">UTEX 1602</strain>
    </source>
</reference>
<feature type="region of interest" description="Disordered" evidence="1">
    <location>
        <begin position="85"/>
        <end position="125"/>
    </location>
</feature>
<dbReference type="PANTHER" id="PTHR23333">
    <property type="entry name" value="UBX DOMAIN CONTAINING PROTEIN"/>
    <property type="match status" value="1"/>
</dbReference>
<dbReference type="Pfam" id="PF00789">
    <property type="entry name" value="UBX"/>
    <property type="match status" value="1"/>
</dbReference>
<dbReference type="SMART" id="SM00553">
    <property type="entry name" value="SEP"/>
    <property type="match status" value="1"/>
</dbReference>
<name>A0A2P6U0F2_CHLSO</name>
<dbReference type="GO" id="GO:0005829">
    <property type="term" value="C:cytosol"/>
    <property type="evidence" value="ECO:0007669"/>
    <property type="project" value="TreeGrafter"/>
</dbReference>
<keyword evidence="5" id="KW-1185">Reference proteome</keyword>
<feature type="compositionally biased region" description="Acidic residues" evidence="1">
    <location>
        <begin position="116"/>
        <end position="125"/>
    </location>
</feature>
<dbReference type="EMBL" id="LHPG02000003">
    <property type="protein sequence ID" value="PRW59801.1"/>
    <property type="molecule type" value="Genomic_DNA"/>
</dbReference>
<feature type="domain" description="SEP" evidence="3">
    <location>
        <begin position="216"/>
        <end position="281"/>
    </location>
</feature>
<dbReference type="Pfam" id="PF08059">
    <property type="entry name" value="SEP"/>
    <property type="match status" value="1"/>
</dbReference>
<dbReference type="SUPFAM" id="SSF46934">
    <property type="entry name" value="UBA-like"/>
    <property type="match status" value="1"/>
</dbReference>
<dbReference type="InterPro" id="IPR001012">
    <property type="entry name" value="UBX_dom"/>
</dbReference>
<dbReference type="InterPro" id="IPR012989">
    <property type="entry name" value="SEP_domain"/>
</dbReference>
<dbReference type="PROSITE" id="PS50033">
    <property type="entry name" value="UBX"/>
    <property type="match status" value="1"/>
</dbReference>
<dbReference type="GO" id="GO:0007030">
    <property type="term" value="P:Golgi organization"/>
    <property type="evidence" value="ECO:0007669"/>
    <property type="project" value="TreeGrafter"/>
</dbReference>
<gene>
    <name evidence="4" type="ORF">C2E21_1553</name>
</gene>
<evidence type="ECO:0000313" key="4">
    <source>
        <dbReference type="EMBL" id="PRW59801.1"/>
    </source>
</evidence>
<sequence length="412" mass="41884">MDSEKVAQFVGITGASESTAAFYLESCGGDAERAIQSFFDAGGAEAPTGGAPAPAAAPAATTGPSSLLAEAAAARAARAAAVGGAAAGAGPSSSRPVGSRRPAAAAGNVRSLGDIGGEESESEDDYNELYVGGDKSGQVVRGAPQDAARKGKGAAVDDIFEGAKAAGAEQGSYEDMYDDEEHEGGHFKAFSGTARTLAGGEAAPPQQQQGQRRAERRAVKIVFYANGVFTVDDGEPRSMNDPANLPFMEAIMRGQLPPELDPGDPSVQVNVNLLRSEEEYKPPAQPKVKAFTGTGHRLGGGGDAGGSGGASTSGAGAAPALADAYGAVTWEGADPTLPHTSIQLRLADGSRLRAEFNLTHTVGDIRRFIRASRPDAAAGAYRLATAFPPQQLDDDSVTIEAAGLANSVIIQK</sequence>
<feature type="compositionally biased region" description="Low complexity" evidence="1">
    <location>
        <begin position="85"/>
        <end position="113"/>
    </location>
</feature>
<dbReference type="InterPro" id="IPR036241">
    <property type="entry name" value="NSFL1C_SEP_dom_sf"/>
</dbReference>
<accession>A0A2P6U0F2</accession>
<dbReference type="InterPro" id="IPR009060">
    <property type="entry name" value="UBA-like_sf"/>
</dbReference>
<dbReference type="GO" id="GO:0043161">
    <property type="term" value="P:proteasome-mediated ubiquitin-dependent protein catabolic process"/>
    <property type="evidence" value="ECO:0007669"/>
    <property type="project" value="TreeGrafter"/>
</dbReference>
<dbReference type="GO" id="GO:0031468">
    <property type="term" value="P:nuclear membrane reassembly"/>
    <property type="evidence" value="ECO:0007669"/>
    <property type="project" value="TreeGrafter"/>
</dbReference>
<evidence type="ECO:0000259" key="2">
    <source>
        <dbReference type="PROSITE" id="PS50033"/>
    </source>
</evidence>
<proteinExistence type="predicted"/>
<dbReference type="Gene3D" id="3.30.420.210">
    <property type="entry name" value="SEP domain"/>
    <property type="match status" value="1"/>
</dbReference>
<dbReference type="GO" id="GO:0061025">
    <property type="term" value="P:membrane fusion"/>
    <property type="evidence" value="ECO:0007669"/>
    <property type="project" value="TreeGrafter"/>
</dbReference>
<evidence type="ECO:0000256" key="1">
    <source>
        <dbReference type="SAM" id="MobiDB-lite"/>
    </source>
</evidence>
<dbReference type="PANTHER" id="PTHR23333:SF20">
    <property type="entry name" value="NSFL1 COFACTOR P47"/>
    <property type="match status" value="1"/>
</dbReference>
<dbReference type="Pfam" id="PF14555">
    <property type="entry name" value="UBA_4"/>
    <property type="match status" value="1"/>
</dbReference>
<dbReference type="Gene3D" id="3.10.20.90">
    <property type="entry name" value="Phosphatidylinositol 3-kinase Catalytic Subunit, Chain A, domain 1"/>
    <property type="match status" value="1"/>
</dbReference>
<feature type="domain" description="UBX" evidence="2">
    <location>
        <begin position="335"/>
        <end position="412"/>
    </location>
</feature>
<dbReference type="OrthoDB" id="25887at2759"/>
<dbReference type="Proteomes" id="UP000239899">
    <property type="component" value="Unassembled WGS sequence"/>
</dbReference>
<dbReference type="Gene3D" id="1.10.8.10">
    <property type="entry name" value="DNA helicase RuvA subunit, C-terminal domain"/>
    <property type="match status" value="1"/>
</dbReference>
<dbReference type="CDD" id="cd01770">
    <property type="entry name" value="UBX_UBXN2"/>
    <property type="match status" value="1"/>
</dbReference>
<dbReference type="AlphaFoldDB" id="A0A2P6U0F2"/>
<evidence type="ECO:0000313" key="5">
    <source>
        <dbReference type="Proteomes" id="UP000239899"/>
    </source>
</evidence>
<dbReference type="GO" id="GO:0005634">
    <property type="term" value="C:nucleus"/>
    <property type="evidence" value="ECO:0007669"/>
    <property type="project" value="TreeGrafter"/>
</dbReference>
<organism evidence="4 5">
    <name type="scientific">Chlorella sorokiniana</name>
    <name type="common">Freshwater green alga</name>
    <dbReference type="NCBI Taxonomy" id="3076"/>
    <lineage>
        <taxon>Eukaryota</taxon>
        <taxon>Viridiplantae</taxon>
        <taxon>Chlorophyta</taxon>
        <taxon>core chlorophytes</taxon>
        <taxon>Trebouxiophyceae</taxon>
        <taxon>Chlorellales</taxon>
        <taxon>Chlorellaceae</taxon>
        <taxon>Chlorella clade</taxon>
        <taxon>Chlorella</taxon>
    </lineage>
</organism>
<protein>
    <submittedName>
        <fullName evidence="4">UBA and UBX domain-containing protein</fullName>
    </submittedName>
</protein>